<feature type="region of interest" description="Disordered" evidence="8">
    <location>
        <begin position="327"/>
        <end position="415"/>
    </location>
</feature>
<reference evidence="10 11" key="1">
    <citation type="submission" date="2022-11" db="EMBL/GenBank/DDBJ databases">
        <title>Nonomuraea corallina sp. nov., a new species of the genus Nonomuraea isolated from sea side sediment in Thai sea.</title>
        <authorList>
            <person name="Ngamcharungchit C."/>
            <person name="Matsumoto A."/>
            <person name="Suriyachadkun C."/>
            <person name="Panbangred W."/>
            <person name="Inahashi Y."/>
            <person name="Intra B."/>
        </authorList>
    </citation>
    <scope>NUCLEOTIDE SEQUENCE [LARGE SCALE GENOMIC DNA]</scope>
    <source>
        <strain evidence="10 11">DSM 43553</strain>
    </source>
</reference>
<dbReference type="EMBL" id="JAPNUD010000037">
    <property type="protein sequence ID" value="MDA0642203.1"/>
    <property type="molecule type" value="Genomic_DNA"/>
</dbReference>
<dbReference type="SMART" id="SM00220">
    <property type="entry name" value="S_TKc"/>
    <property type="match status" value="1"/>
</dbReference>
<dbReference type="EC" id="2.7.11.1" evidence="1"/>
<dbReference type="PANTHER" id="PTHR43289">
    <property type="entry name" value="MITOGEN-ACTIVATED PROTEIN KINASE KINASE KINASE 20-RELATED"/>
    <property type="match status" value="1"/>
</dbReference>
<feature type="domain" description="Protein kinase" evidence="9">
    <location>
        <begin position="15"/>
        <end position="270"/>
    </location>
</feature>
<dbReference type="GO" id="GO:0016301">
    <property type="term" value="F:kinase activity"/>
    <property type="evidence" value="ECO:0007669"/>
    <property type="project" value="UniProtKB-KW"/>
</dbReference>
<dbReference type="SUPFAM" id="SSF56112">
    <property type="entry name" value="Protein kinase-like (PK-like)"/>
    <property type="match status" value="1"/>
</dbReference>
<dbReference type="PROSITE" id="PS50011">
    <property type="entry name" value="PROTEIN_KINASE_DOM"/>
    <property type="match status" value="1"/>
</dbReference>
<dbReference type="PROSITE" id="PS00108">
    <property type="entry name" value="PROTEIN_KINASE_ST"/>
    <property type="match status" value="1"/>
</dbReference>
<evidence type="ECO:0000256" key="4">
    <source>
        <dbReference type="ARBA" id="ARBA00022741"/>
    </source>
</evidence>
<evidence type="ECO:0000256" key="8">
    <source>
        <dbReference type="SAM" id="MobiDB-lite"/>
    </source>
</evidence>
<keyword evidence="4 7" id="KW-0547">Nucleotide-binding</keyword>
<dbReference type="RefSeq" id="WP_271276799.1">
    <property type="nucleotide sequence ID" value="NZ_BAABFD010000004.1"/>
</dbReference>
<evidence type="ECO:0000256" key="3">
    <source>
        <dbReference type="ARBA" id="ARBA00022679"/>
    </source>
</evidence>
<dbReference type="InterPro" id="IPR008271">
    <property type="entry name" value="Ser/Thr_kinase_AS"/>
</dbReference>
<feature type="compositionally biased region" description="Polar residues" evidence="8">
    <location>
        <begin position="375"/>
        <end position="385"/>
    </location>
</feature>
<evidence type="ECO:0000256" key="7">
    <source>
        <dbReference type="PROSITE-ProRule" id="PRU10141"/>
    </source>
</evidence>
<keyword evidence="11" id="KW-1185">Reference proteome</keyword>
<dbReference type="PANTHER" id="PTHR43289:SF6">
    <property type="entry name" value="SERINE_THREONINE-PROTEIN KINASE NEKL-3"/>
    <property type="match status" value="1"/>
</dbReference>
<keyword evidence="5 10" id="KW-0418">Kinase</keyword>
<keyword evidence="3" id="KW-0808">Transferase</keyword>
<organism evidence="10 11">
    <name type="scientific">Nonomuraea ferruginea</name>
    <dbReference type="NCBI Taxonomy" id="46174"/>
    <lineage>
        <taxon>Bacteria</taxon>
        <taxon>Bacillati</taxon>
        <taxon>Actinomycetota</taxon>
        <taxon>Actinomycetes</taxon>
        <taxon>Streptosporangiales</taxon>
        <taxon>Streptosporangiaceae</taxon>
        <taxon>Nonomuraea</taxon>
    </lineage>
</organism>
<dbReference type="InterPro" id="IPR017441">
    <property type="entry name" value="Protein_kinase_ATP_BS"/>
</dbReference>
<comment type="caution">
    <text evidence="10">The sequence shown here is derived from an EMBL/GenBank/DDBJ whole genome shotgun (WGS) entry which is preliminary data.</text>
</comment>
<evidence type="ECO:0000259" key="9">
    <source>
        <dbReference type="PROSITE" id="PS50011"/>
    </source>
</evidence>
<feature type="compositionally biased region" description="Basic and acidic residues" evidence="8">
    <location>
        <begin position="352"/>
        <end position="374"/>
    </location>
</feature>
<protein>
    <recommendedName>
        <fullName evidence="1">non-specific serine/threonine protein kinase</fullName>
        <ecNumber evidence="1">2.7.11.1</ecNumber>
    </recommendedName>
</protein>
<name>A0ABT4SY79_9ACTN</name>
<dbReference type="CDD" id="cd14014">
    <property type="entry name" value="STKc_PknB_like"/>
    <property type="match status" value="1"/>
</dbReference>
<dbReference type="InterPro" id="IPR011009">
    <property type="entry name" value="Kinase-like_dom_sf"/>
</dbReference>
<dbReference type="Proteomes" id="UP001212498">
    <property type="component" value="Unassembled WGS sequence"/>
</dbReference>
<sequence length="415" mass="44575">MLDARDEGRLLTGRYRLRSELGRGGMGTVWRAYDELLDREVAIKELSIPASPPEHRDVLIERTMREARIAARLHHPHIAAVYDVVLANDRPWIVMQLVRSRSLADEIYDRGALAVPTVTRIGLEVLAALRAAHAAGVLHRDVKPANILLTADGHAVLTDFGLATTLDDDSTLTQQGMVMGTPAYLAPERASGERATALSDVWSLGATLYTAVEGRAPFAQGGSRADTLNAVLTRDPAPFEQAGELAPVITAMLTKDPSERADAARAQELLRQVPGRSKRARTRPLTAATAPRAARAGRLMASRWREAAAVAALVTTVIATVSLNSASAPRRHAHPMPQPTADAPSGVMRAEPSSRPRAGEAREQGVQVRTEHTQRTAVTGHTTSPARRAADGSGRARTKTPGNSQPQGKAKGHYK</sequence>
<evidence type="ECO:0000256" key="2">
    <source>
        <dbReference type="ARBA" id="ARBA00022527"/>
    </source>
</evidence>
<dbReference type="Gene3D" id="1.10.510.10">
    <property type="entry name" value="Transferase(Phosphotransferase) domain 1"/>
    <property type="match status" value="1"/>
</dbReference>
<dbReference type="Pfam" id="PF00069">
    <property type="entry name" value="Pkinase"/>
    <property type="match status" value="1"/>
</dbReference>
<keyword evidence="2" id="KW-0723">Serine/threonine-protein kinase</keyword>
<dbReference type="PROSITE" id="PS00107">
    <property type="entry name" value="PROTEIN_KINASE_ATP"/>
    <property type="match status" value="1"/>
</dbReference>
<evidence type="ECO:0000256" key="1">
    <source>
        <dbReference type="ARBA" id="ARBA00012513"/>
    </source>
</evidence>
<dbReference type="Gene3D" id="3.30.200.20">
    <property type="entry name" value="Phosphorylase Kinase, domain 1"/>
    <property type="match status" value="1"/>
</dbReference>
<evidence type="ECO:0000256" key="6">
    <source>
        <dbReference type="ARBA" id="ARBA00022840"/>
    </source>
</evidence>
<accession>A0ABT4SY79</accession>
<keyword evidence="6 7" id="KW-0067">ATP-binding</keyword>
<evidence type="ECO:0000256" key="5">
    <source>
        <dbReference type="ARBA" id="ARBA00022777"/>
    </source>
</evidence>
<dbReference type="InterPro" id="IPR000719">
    <property type="entry name" value="Prot_kinase_dom"/>
</dbReference>
<feature type="binding site" evidence="7">
    <location>
        <position position="44"/>
    </location>
    <ligand>
        <name>ATP</name>
        <dbReference type="ChEBI" id="CHEBI:30616"/>
    </ligand>
</feature>
<gene>
    <name evidence="10" type="ORF">OUY24_16335</name>
</gene>
<evidence type="ECO:0000313" key="11">
    <source>
        <dbReference type="Proteomes" id="UP001212498"/>
    </source>
</evidence>
<evidence type="ECO:0000313" key="10">
    <source>
        <dbReference type="EMBL" id="MDA0642203.1"/>
    </source>
</evidence>
<proteinExistence type="predicted"/>